<protein>
    <submittedName>
        <fullName evidence="1">Uncharacterized protein</fullName>
    </submittedName>
</protein>
<dbReference type="RefSeq" id="WP_009036068.1">
    <property type="nucleotide sequence ID" value="NZ_ALWO02000026.1"/>
</dbReference>
<comment type="caution">
    <text evidence="1">The sequence shown here is derived from an EMBL/GenBank/DDBJ whole genome shotgun (WGS) entry which is preliminary data.</text>
</comment>
<evidence type="ECO:0000313" key="1">
    <source>
        <dbReference type="EMBL" id="EOZ97920.1"/>
    </source>
</evidence>
<keyword evidence="2" id="KW-1185">Reference proteome</keyword>
<gene>
    <name evidence="1" type="ORF">A33Q_1572</name>
</gene>
<dbReference type="AlphaFoldDB" id="S2DL21"/>
<organism evidence="1 2">
    <name type="scientific">Indibacter alkaliphilus (strain CCUG 57479 / KCTC 22604 / LW1)</name>
    <dbReference type="NCBI Taxonomy" id="1189612"/>
    <lineage>
        <taxon>Bacteria</taxon>
        <taxon>Pseudomonadati</taxon>
        <taxon>Bacteroidota</taxon>
        <taxon>Cytophagia</taxon>
        <taxon>Cytophagales</taxon>
        <taxon>Cyclobacteriaceae</taxon>
    </lineage>
</organism>
<dbReference type="EMBL" id="ALWO02000026">
    <property type="protein sequence ID" value="EOZ97920.1"/>
    <property type="molecule type" value="Genomic_DNA"/>
</dbReference>
<dbReference type="Proteomes" id="UP000006073">
    <property type="component" value="Unassembled WGS sequence"/>
</dbReference>
<proteinExistence type="predicted"/>
<evidence type="ECO:0000313" key="2">
    <source>
        <dbReference type="Proteomes" id="UP000006073"/>
    </source>
</evidence>
<name>S2DL21_INDAL</name>
<sequence>MENLFSNIYENPRQESYLDKLFRLMNPEIQKPKEFSADISAEDAAEIMSDKFIEAVKIQLEKSKKKIEKSEEAV</sequence>
<accession>S2DL21</accession>
<reference evidence="1 2" key="1">
    <citation type="journal article" date="2013" name="Genome Announc.">
        <title>Draft Genome Sequence of Indibacter alkaliphilus Strain LW1T, Isolated from Lonar Lake, a Haloalkaline Lake in the Buldana District of Maharashtra, India.</title>
        <authorList>
            <person name="Singh A."/>
            <person name="Kumar Jangir P."/>
            <person name="Sharma R."/>
            <person name="Singh A."/>
            <person name="Kumar Pinnaka A."/>
            <person name="Shivaji S."/>
        </authorList>
    </citation>
    <scope>NUCLEOTIDE SEQUENCE [LARGE SCALE GENOMIC DNA]</scope>
    <source>
        <strain evidence="2">CCUG 57479 / KCTC 22604 / LW1</strain>
    </source>
</reference>
<dbReference type="STRING" id="1189612.A33Q_1572"/>